<dbReference type="Gene3D" id="3.30.200.20">
    <property type="entry name" value="Phosphorylase Kinase, domain 1"/>
    <property type="match status" value="1"/>
</dbReference>
<dbReference type="PROSITE" id="PS50011">
    <property type="entry name" value="PROTEIN_KINASE_DOM"/>
    <property type="match status" value="1"/>
</dbReference>
<gene>
    <name evidence="8" type="ORF">LSH36_474g04043</name>
</gene>
<evidence type="ECO:0000256" key="5">
    <source>
        <dbReference type="ARBA" id="ARBA00022840"/>
    </source>
</evidence>
<evidence type="ECO:0000256" key="2">
    <source>
        <dbReference type="ARBA" id="ARBA00022679"/>
    </source>
</evidence>
<dbReference type="CDD" id="cd05123">
    <property type="entry name" value="STKc_AGC"/>
    <property type="match status" value="1"/>
</dbReference>
<evidence type="ECO:0000256" key="3">
    <source>
        <dbReference type="ARBA" id="ARBA00022741"/>
    </source>
</evidence>
<evidence type="ECO:0000313" key="9">
    <source>
        <dbReference type="Proteomes" id="UP001208570"/>
    </source>
</evidence>
<comment type="caution">
    <text evidence="8">The sequence shown here is derived from an EMBL/GenBank/DDBJ whole genome shotgun (WGS) entry which is preliminary data.</text>
</comment>
<keyword evidence="4" id="KW-0418">Kinase</keyword>
<accession>A0AAD9MZP6</accession>
<keyword evidence="1" id="KW-0723">Serine/threonine-protein kinase</keyword>
<feature type="compositionally biased region" description="Basic and acidic residues" evidence="6">
    <location>
        <begin position="23"/>
        <end position="34"/>
    </location>
</feature>
<dbReference type="PROSITE" id="PS00108">
    <property type="entry name" value="PROTEIN_KINASE_ST"/>
    <property type="match status" value="1"/>
</dbReference>
<dbReference type="Gene3D" id="1.10.510.10">
    <property type="entry name" value="Transferase(Phosphotransferase) domain 1"/>
    <property type="match status" value="2"/>
</dbReference>
<dbReference type="InterPro" id="IPR045270">
    <property type="entry name" value="STKc_AGC"/>
</dbReference>
<dbReference type="EMBL" id="JAODUP010000474">
    <property type="protein sequence ID" value="KAK2148944.1"/>
    <property type="molecule type" value="Genomic_DNA"/>
</dbReference>
<dbReference type="InterPro" id="IPR000719">
    <property type="entry name" value="Prot_kinase_dom"/>
</dbReference>
<name>A0AAD9MZP6_9ANNE</name>
<proteinExistence type="predicted"/>
<evidence type="ECO:0000259" key="7">
    <source>
        <dbReference type="PROSITE" id="PS50011"/>
    </source>
</evidence>
<organism evidence="8 9">
    <name type="scientific">Paralvinella palmiformis</name>
    <dbReference type="NCBI Taxonomy" id="53620"/>
    <lineage>
        <taxon>Eukaryota</taxon>
        <taxon>Metazoa</taxon>
        <taxon>Spiralia</taxon>
        <taxon>Lophotrochozoa</taxon>
        <taxon>Annelida</taxon>
        <taxon>Polychaeta</taxon>
        <taxon>Sedentaria</taxon>
        <taxon>Canalipalpata</taxon>
        <taxon>Terebellida</taxon>
        <taxon>Terebelliformia</taxon>
        <taxon>Alvinellidae</taxon>
        <taxon>Paralvinella</taxon>
    </lineage>
</organism>
<dbReference type="GO" id="GO:0005524">
    <property type="term" value="F:ATP binding"/>
    <property type="evidence" value="ECO:0007669"/>
    <property type="project" value="UniProtKB-KW"/>
</dbReference>
<feature type="domain" description="Protein kinase" evidence="7">
    <location>
        <begin position="95"/>
        <end position="374"/>
    </location>
</feature>
<keyword evidence="5" id="KW-0067">ATP-binding</keyword>
<reference evidence="8" key="1">
    <citation type="journal article" date="2023" name="Mol. Biol. Evol.">
        <title>Third-Generation Sequencing Reveals the Adaptive Role of the Epigenome in Three Deep-Sea Polychaetes.</title>
        <authorList>
            <person name="Perez M."/>
            <person name="Aroh O."/>
            <person name="Sun Y."/>
            <person name="Lan Y."/>
            <person name="Juniper S.K."/>
            <person name="Young C.R."/>
            <person name="Angers B."/>
            <person name="Qian P.Y."/>
        </authorList>
    </citation>
    <scope>NUCLEOTIDE SEQUENCE</scope>
    <source>
        <strain evidence="8">P08H-3</strain>
    </source>
</reference>
<dbReference type="GO" id="GO:0004674">
    <property type="term" value="F:protein serine/threonine kinase activity"/>
    <property type="evidence" value="ECO:0007669"/>
    <property type="project" value="UniProtKB-KW"/>
</dbReference>
<evidence type="ECO:0000256" key="6">
    <source>
        <dbReference type="SAM" id="MobiDB-lite"/>
    </source>
</evidence>
<dbReference type="SUPFAM" id="SSF56112">
    <property type="entry name" value="Protein kinase-like (PK-like)"/>
    <property type="match status" value="1"/>
</dbReference>
<protein>
    <recommendedName>
        <fullName evidence="7">Protein kinase domain-containing protein</fullName>
    </recommendedName>
</protein>
<dbReference type="PANTHER" id="PTHR24355:SF1">
    <property type="entry name" value="RIBOSOMAL PROTEIN S6 KINASE-RELATED PROTEIN"/>
    <property type="match status" value="1"/>
</dbReference>
<evidence type="ECO:0000256" key="1">
    <source>
        <dbReference type="ARBA" id="ARBA00022527"/>
    </source>
</evidence>
<dbReference type="InterPro" id="IPR011009">
    <property type="entry name" value="Kinase-like_dom_sf"/>
</dbReference>
<dbReference type="SMART" id="SM00220">
    <property type="entry name" value="S_TKc"/>
    <property type="match status" value="1"/>
</dbReference>
<keyword evidence="9" id="KW-1185">Reference proteome</keyword>
<dbReference type="AlphaFoldDB" id="A0AAD9MZP6"/>
<dbReference type="Proteomes" id="UP001208570">
    <property type="component" value="Unassembled WGS sequence"/>
</dbReference>
<dbReference type="PANTHER" id="PTHR24355">
    <property type="entry name" value="G PROTEIN-COUPLED RECEPTOR KINASE/RIBOSOMAL PROTEIN S6 KINASE"/>
    <property type="match status" value="1"/>
</dbReference>
<sequence length="441" mass="51244">MGNSQPKLEKKFASLPAQVFPTSEREAANSENVRRSLRRSLRRAKKKKHEFSYDMRRASANPKRKIPHKVPLLDTVETLFLPEYSVNGHISERHFEVKEVIAKGAFGNVLKVLRWNDNKPFAMKVMKKHQVLEEGAVKQCKDEASIQAAVSSHPFIVEPHWFFQNRDFVFIVMEYIPRGELFAFWKQYDLFSEDLVRIYAAELGMVLDYLHMSGIIYRDLKMENILIDTEGDKIGTRKSNYSFFVIVDKYQGPCHIKVIDFGLAKWLKKSQKTSTICGTLQYIAPEILSLRPYGHTSDWWSLGILIYTLLVGHYPVKGAENHIQMRYMIEGHLYDLPEDGYYSEPCRDCVRMLLQKLPQTRICSMKALRRHIFIRDVNLESLYNRQFSPNKLIIELERHQREMTLSRSNSLADGLDDSLIHYGDLTFAWNQSVASLDAVDV</sequence>
<feature type="region of interest" description="Disordered" evidence="6">
    <location>
        <begin position="1"/>
        <end position="38"/>
    </location>
</feature>
<evidence type="ECO:0000256" key="4">
    <source>
        <dbReference type="ARBA" id="ARBA00022777"/>
    </source>
</evidence>
<dbReference type="Pfam" id="PF00069">
    <property type="entry name" value="Pkinase"/>
    <property type="match status" value="1"/>
</dbReference>
<keyword evidence="2" id="KW-0808">Transferase</keyword>
<keyword evidence="3" id="KW-0547">Nucleotide-binding</keyword>
<dbReference type="InterPro" id="IPR008271">
    <property type="entry name" value="Ser/Thr_kinase_AS"/>
</dbReference>
<evidence type="ECO:0000313" key="8">
    <source>
        <dbReference type="EMBL" id="KAK2148944.1"/>
    </source>
</evidence>